<accession>A0ABV6YI64</accession>
<protein>
    <submittedName>
        <fullName evidence="3">SpoIIE family protein phosphatase</fullName>
    </submittedName>
</protein>
<dbReference type="SUPFAM" id="SSF81606">
    <property type="entry name" value="PP2C-like"/>
    <property type="match status" value="1"/>
</dbReference>
<dbReference type="Pfam" id="PF07228">
    <property type="entry name" value="SpoIIE"/>
    <property type="match status" value="1"/>
</dbReference>
<dbReference type="InterPro" id="IPR052016">
    <property type="entry name" value="Bact_Sigma-Reg"/>
</dbReference>
<organism evidence="3 4">
    <name type="scientific">Eiseniibacteriota bacterium</name>
    <dbReference type="NCBI Taxonomy" id="2212470"/>
    <lineage>
        <taxon>Bacteria</taxon>
        <taxon>Candidatus Eiseniibacteriota</taxon>
    </lineage>
</organism>
<evidence type="ECO:0000256" key="1">
    <source>
        <dbReference type="ARBA" id="ARBA00022801"/>
    </source>
</evidence>
<dbReference type="InterPro" id="IPR001932">
    <property type="entry name" value="PPM-type_phosphatase-like_dom"/>
</dbReference>
<gene>
    <name evidence="3" type="ORF">ACFL6M_00335</name>
</gene>
<evidence type="ECO:0000313" key="3">
    <source>
        <dbReference type="EMBL" id="MFC1572024.1"/>
    </source>
</evidence>
<name>A0ABV6YI64_UNCEI</name>
<dbReference type="InterPro" id="IPR036457">
    <property type="entry name" value="PPM-type-like_dom_sf"/>
</dbReference>
<dbReference type="PANTHER" id="PTHR43156">
    <property type="entry name" value="STAGE II SPORULATION PROTEIN E-RELATED"/>
    <property type="match status" value="1"/>
</dbReference>
<reference evidence="3 4" key="1">
    <citation type="submission" date="2024-09" db="EMBL/GenBank/DDBJ databases">
        <authorList>
            <person name="D'Angelo T."/>
        </authorList>
    </citation>
    <scope>NUCLEOTIDE SEQUENCE [LARGE SCALE GENOMIC DNA]</scope>
    <source>
        <strain evidence="3">SAG AM-320-E07</strain>
    </source>
</reference>
<feature type="domain" description="PPM-type phosphatase" evidence="2">
    <location>
        <begin position="279"/>
        <end position="491"/>
    </location>
</feature>
<dbReference type="InterPro" id="IPR012312">
    <property type="entry name" value="Hemerythrin-like"/>
</dbReference>
<dbReference type="Pfam" id="PF01814">
    <property type="entry name" value="Hemerythrin"/>
    <property type="match status" value="1"/>
</dbReference>
<dbReference type="Proteomes" id="UP001593833">
    <property type="component" value="Unassembled WGS sequence"/>
</dbReference>
<evidence type="ECO:0000313" key="4">
    <source>
        <dbReference type="Proteomes" id="UP001593833"/>
    </source>
</evidence>
<comment type="caution">
    <text evidence="3">The sequence shown here is derived from an EMBL/GenBank/DDBJ whole genome shotgun (WGS) entry which is preliminary data.</text>
</comment>
<dbReference type="Gene3D" id="1.20.120.520">
    <property type="entry name" value="nmb1532 protein domain like"/>
    <property type="match status" value="1"/>
</dbReference>
<dbReference type="PROSITE" id="PS51746">
    <property type="entry name" value="PPM_2"/>
    <property type="match status" value="1"/>
</dbReference>
<keyword evidence="4" id="KW-1185">Reference proteome</keyword>
<keyword evidence="1" id="KW-0378">Hydrolase</keyword>
<dbReference type="PANTHER" id="PTHR43156:SF2">
    <property type="entry name" value="STAGE II SPORULATION PROTEIN E"/>
    <property type="match status" value="1"/>
</dbReference>
<proteinExistence type="predicted"/>
<dbReference type="Gene3D" id="3.60.40.10">
    <property type="entry name" value="PPM-type phosphatase domain"/>
    <property type="match status" value="1"/>
</dbReference>
<evidence type="ECO:0000259" key="2">
    <source>
        <dbReference type="PROSITE" id="PS51746"/>
    </source>
</evidence>
<dbReference type="EMBL" id="JBHPKH010000002">
    <property type="protein sequence ID" value="MFC1572024.1"/>
    <property type="molecule type" value="Genomic_DNA"/>
</dbReference>
<dbReference type="SMART" id="SM00331">
    <property type="entry name" value="PP2C_SIG"/>
    <property type="match status" value="1"/>
</dbReference>
<sequence length="492" mass="54496">MSIRLDNRSSLGEIVAKHPHARIVLEGFGIKCGPNDSRVLADVAVEAGMSLGSLLDTLHRTITERSSQDTQKKKLPAGGLTQMIGYIEGRHHSFLRRELPRLYEALGAATHAEDSRNEKLLDAISKLYVPFRKELESHLRVEELVLFPYIRHVEAYSRGLASRPQLHSGAVPNVIRQISADHKRMLADLARLEEITFRYEPPQESSDELRSLFAGLKALHADLRKHIQLEDGLGRHVEDMETSATARDVVSRDLNTAREVQETIQQGSMCDEPSTEDLAFGVRSAQASEVGGDFYEFCRRDENRIVLALGDVSGKGVPAALLMVMAWTLLRTYVQNEDSPSAALSRMNQALFQSTGLPRFATLFLALYDVRDRTLRYANAGHCEPILCRPDGETIALDSTATVLGAFEEFVSRDEEIKLTPGERLVVYSDGVTEASDANGEMYGLRRLREVIGDGVSLPIDSLLDGIMGSVTAHRGNHGGHDDTTIWAIEIK</sequence>